<organism evidence="2 3">
    <name type="scientific">Nonomuraea maheshkhaliensis</name>
    <dbReference type="NCBI Taxonomy" id="419590"/>
    <lineage>
        <taxon>Bacteria</taxon>
        <taxon>Bacillati</taxon>
        <taxon>Actinomycetota</taxon>
        <taxon>Actinomycetes</taxon>
        <taxon>Streptosporangiales</taxon>
        <taxon>Streptosporangiaceae</taxon>
        <taxon>Nonomuraea</taxon>
    </lineage>
</organism>
<evidence type="ECO:0000313" key="2">
    <source>
        <dbReference type="EMBL" id="GAA1683257.1"/>
    </source>
</evidence>
<dbReference type="Proteomes" id="UP001500064">
    <property type="component" value="Unassembled WGS sequence"/>
</dbReference>
<sequence length="69" mass="7432">MSHDHTTVSAPDEVPWPDGSPPALTVETLPLSCVECSNTNFAPITITTDQGRENALECTWCGEVYLDAP</sequence>
<evidence type="ECO:0000313" key="3">
    <source>
        <dbReference type="Proteomes" id="UP001500064"/>
    </source>
</evidence>
<feature type="region of interest" description="Disordered" evidence="1">
    <location>
        <begin position="1"/>
        <end position="22"/>
    </location>
</feature>
<name>A0ABP4T7B9_9ACTN</name>
<keyword evidence="3" id="KW-1185">Reference proteome</keyword>
<accession>A0ABP4T7B9</accession>
<evidence type="ECO:0000256" key="1">
    <source>
        <dbReference type="SAM" id="MobiDB-lite"/>
    </source>
</evidence>
<proteinExistence type="predicted"/>
<dbReference type="EMBL" id="BAAAMU010000132">
    <property type="protein sequence ID" value="GAA1683257.1"/>
    <property type="molecule type" value="Genomic_DNA"/>
</dbReference>
<comment type="caution">
    <text evidence="2">The sequence shown here is derived from an EMBL/GenBank/DDBJ whole genome shotgun (WGS) entry which is preliminary data.</text>
</comment>
<protein>
    <submittedName>
        <fullName evidence="2">Uncharacterized protein</fullName>
    </submittedName>
</protein>
<reference evidence="3" key="1">
    <citation type="journal article" date="2019" name="Int. J. Syst. Evol. Microbiol.">
        <title>The Global Catalogue of Microorganisms (GCM) 10K type strain sequencing project: providing services to taxonomists for standard genome sequencing and annotation.</title>
        <authorList>
            <consortium name="The Broad Institute Genomics Platform"/>
            <consortium name="The Broad Institute Genome Sequencing Center for Infectious Disease"/>
            <person name="Wu L."/>
            <person name="Ma J."/>
        </authorList>
    </citation>
    <scope>NUCLEOTIDE SEQUENCE [LARGE SCALE GENOMIC DNA]</scope>
    <source>
        <strain evidence="3">JCM 13929</strain>
    </source>
</reference>
<gene>
    <name evidence="2" type="ORF">GCM10009733_094720</name>
</gene>